<feature type="domain" description="OLD protein-like TOPRIM" evidence="2">
    <location>
        <begin position="449"/>
        <end position="514"/>
    </location>
</feature>
<dbReference type="InterPro" id="IPR027417">
    <property type="entry name" value="P-loop_NTPase"/>
</dbReference>
<gene>
    <name evidence="3" type="ORF">R2D22_07440</name>
</gene>
<dbReference type="InterPro" id="IPR051396">
    <property type="entry name" value="Bact_Antivir_Def_Nuclease"/>
</dbReference>
<dbReference type="Pfam" id="PF20469">
    <property type="entry name" value="OLD-like_TOPRIM"/>
    <property type="match status" value="1"/>
</dbReference>
<dbReference type="CDD" id="cd01026">
    <property type="entry name" value="TOPRIM_OLD"/>
    <property type="match status" value="1"/>
</dbReference>
<evidence type="ECO:0000259" key="2">
    <source>
        <dbReference type="Pfam" id="PF20469"/>
    </source>
</evidence>
<dbReference type="InterPro" id="IPR041685">
    <property type="entry name" value="AAA_GajA/Old/RecF-like"/>
</dbReference>
<dbReference type="PANTHER" id="PTHR43581">
    <property type="entry name" value="ATP/GTP PHOSPHATASE"/>
    <property type="match status" value="1"/>
</dbReference>
<evidence type="ECO:0000313" key="3">
    <source>
        <dbReference type="EMBL" id="WOX21227.1"/>
    </source>
</evidence>
<protein>
    <submittedName>
        <fullName evidence="3">AAA family ATPase</fullName>
    </submittedName>
</protein>
<reference evidence="3 4" key="1">
    <citation type="submission" date="2023-10" db="EMBL/GenBank/DDBJ databases">
        <title>The genome sequence of Streptomyces sp. HUAS YS2.</title>
        <authorList>
            <person name="Mo P."/>
        </authorList>
    </citation>
    <scope>NUCLEOTIDE SEQUENCE [LARGE SCALE GENOMIC DNA]</scope>
    <source>
        <strain evidence="3 4">HUAS YS2</strain>
    </source>
</reference>
<feature type="domain" description="Endonuclease GajA/Old nuclease/RecF-like AAA" evidence="1">
    <location>
        <begin position="1"/>
        <end position="388"/>
    </location>
</feature>
<dbReference type="SUPFAM" id="SSF52540">
    <property type="entry name" value="P-loop containing nucleoside triphosphate hydrolases"/>
    <property type="match status" value="1"/>
</dbReference>
<dbReference type="Proteomes" id="UP001301731">
    <property type="component" value="Chromosome"/>
</dbReference>
<proteinExistence type="predicted"/>
<keyword evidence="4" id="KW-1185">Reference proteome</keyword>
<dbReference type="Gene3D" id="3.40.50.300">
    <property type="entry name" value="P-loop containing nucleotide triphosphate hydrolases"/>
    <property type="match status" value="1"/>
</dbReference>
<sequence length="641" mass="70209">MKIKRVRIENFCCLHQVDIAFDEITSFIGPTGVGKSTVLRALDWFFNGEKSVALTTDDVHSAAAEADTKRLSVEVEFDGLTAFDREALGRYAPDDATTVSIWRTWDDGEDKITGKALAYAPFEEIRGTPGGAMPKRKAYNELRESNPALGLPSVGSEKAMNEAMLAWERSHRDRLSEAIVEDTHFFGFAGQSKLAELIDFVFVSADLRAYEQTDDQKSSAIARILDHAVDRSEADAQLGEIEESAQLARQAVHDNVYGPALKDISDALSAEVARLTTGRQVIVTSTVRAPRPAKTAFQVSIKDGAAETSVHRQGHGFQRALIIAALKYLADRRRPLDGTRTLCLAIEEPELFQHPPQARTFAEVLRGLVATSPEGTQVMYATHSPVFIDPAGYHQIRRLSRDAGAAHPVTRVWQASEEELCRSLSGLVKEEAIRRRTGVRLTSSLAEGFFAHAVVLGEGTTDGALLSGCAERSGINLGAEGITFIDVNGRDSLLLSHAILSAMGVPCHVVFDGDEGMLARKRESVEYLDGARRAELEAKFEQEARKISEKNADLLGYLGETRSPWPATASAACHTVFGDNLETFLEESWPAWGERRRELIEAGEGAPEKNAATYREAARTAATEPPYVLQVLLDNVRSMAR</sequence>
<accession>A0ABZ0LP36</accession>
<evidence type="ECO:0000259" key="1">
    <source>
        <dbReference type="Pfam" id="PF13175"/>
    </source>
</evidence>
<dbReference type="Pfam" id="PF13175">
    <property type="entry name" value="AAA_15"/>
    <property type="match status" value="1"/>
</dbReference>
<dbReference type="EMBL" id="CP137573">
    <property type="protein sequence ID" value="WOX21227.1"/>
    <property type="molecule type" value="Genomic_DNA"/>
</dbReference>
<dbReference type="InterPro" id="IPR034139">
    <property type="entry name" value="TOPRIM_OLD"/>
</dbReference>
<evidence type="ECO:0000313" key="4">
    <source>
        <dbReference type="Proteomes" id="UP001301731"/>
    </source>
</evidence>
<dbReference type="RefSeq" id="WP_318102075.1">
    <property type="nucleotide sequence ID" value="NZ_CP137573.1"/>
</dbReference>
<dbReference type="PANTHER" id="PTHR43581:SF4">
    <property type="entry name" value="ATP_GTP PHOSPHATASE"/>
    <property type="match status" value="1"/>
</dbReference>
<name>A0ABZ0LP36_9ACTN</name>
<organism evidence="3 4">
    <name type="scientific">Streptomyces solicathayae</name>
    <dbReference type="NCBI Taxonomy" id="3081768"/>
    <lineage>
        <taxon>Bacteria</taxon>
        <taxon>Bacillati</taxon>
        <taxon>Actinomycetota</taxon>
        <taxon>Actinomycetes</taxon>
        <taxon>Kitasatosporales</taxon>
        <taxon>Streptomycetaceae</taxon>
        <taxon>Streptomyces</taxon>
    </lineage>
</organism>